<evidence type="ECO:0000313" key="1">
    <source>
        <dbReference type="EnsemblPlants" id="Bo1g039960.1"/>
    </source>
</evidence>
<reference evidence="1 2" key="1">
    <citation type="journal article" date="2014" name="Genome Biol.">
        <title>Transcriptome and methylome profiling reveals relics of genome dominance in the mesopolyploid Brassica oleracea.</title>
        <authorList>
            <person name="Parkin I.A."/>
            <person name="Koh C."/>
            <person name="Tang H."/>
            <person name="Robinson S.J."/>
            <person name="Kagale S."/>
            <person name="Clarke W.E."/>
            <person name="Town C.D."/>
            <person name="Nixon J."/>
            <person name="Krishnakumar V."/>
            <person name="Bidwell S.L."/>
            <person name="Denoeud F."/>
            <person name="Belcram H."/>
            <person name="Links M.G."/>
            <person name="Just J."/>
            <person name="Clarke C."/>
            <person name="Bender T."/>
            <person name="Huebert T."/>
            <person name="Mason A.S."/>
            <person name="Pires J.C."/>
            <person name="Barker G."/>
            <person name="Moore J."/>
            <person name="Walley P.G."/>
            <person name="Manoli S."/>
            <person name="Batley J."/>
            <person name="Edwards D."/>
            <person name="Nelson M.N."/>
            <person name="Wang X."/>
            <person name="Paterson A.H."/>
            <person name="King G."/>
            <person name="Bancroft I."/>
            <person name="Chalhoub B."/>
            <person name="Sharpe A.G."/>
        </authorList>
    </citation>
    <scope>NUCLEOTIDE SEQUENCE</scope>
    <source>
        <strain evidence="1 2">cv. TO1000</strain>
    </source>
</reference>
<keyword evidence="2" id="KW-1185">Reference proteome</keyword>
<proteinExistence type="predicted"/>
<dbReference type="HOGENOM" id="CLU_3071470_0_0_1"/>
<protein>
    <submittedName>
        <fullName evidence="1">Uncharacterized protein</fullName>
    </submittedName>
</protein>
<dbReference type="EnsemblPlants" id="Bo1g039960.1">
    <property type="protein sequence ID" value="Bo1g039960.1"/>
    <property type="gene ID" value="Bo1g039960"/>
</dbReference>
<dbReference type="Proteomes" id="UP000032141">
    <property type="component" value="Chromosome C1"/>
</dbReference>
<accession>A0A0D3A688</accession>
<name>A0A0D3A688_BRAOL</name>
<dbReference type="AlphaFoldDB" id="A0A0D3A688"/>
<sequence length="53" mass="6244">MCTLQKTERKLAMSSENTELKLRLRDGLKLQLLQKMRVESLNVMLQLVCFFIT</sequence>
<organism evidence="1 2">
    <name type="scientific">Brassica oleracea var. oleracea</name>
    <dbReference type="NCBI Taxonomy" id="109376"/>
    <lineage>
        <taxon>Eukaryota</taxon>
        <taxon>Viridiplantae</taxon>
        <taxon>Streptophyta</taxon>
        <taxon>Embryophyta</taxon>
        <taxon>Tracheophyta</taxon>
        <taxon>Spermatophyta</taxon>
        <taxon>Magnoliopsida</taxon>
        <taxon>eudicotyledons</taxon>
        <taxon>Gunneridae</taxon>
        <taxon>Pentapetalae</taxon>
        <taxon>rosids</taxon>
        <taxon>malvids</taxon>
        <taxon>Brassicales</taxon>
        <taxon>Brassicaceae</taxon>
        <taxon>Brassiceae</taxon>
        <taxon>Brassica</taxon>
    </lineage>
</organism>
<evidence type="ECO:0000313" key="2">
    <source>
        <dbReference type="Proteomes" id="UP000032141"/>
    </source>
</evidence>
<dbReference type="Gramene" id="Bo1g039960.1">
    <property type="protein sequence ID" value="Bo1g039960.1"/>
    <property type="gene ID" value="Bo1g039960"/>
</dbReference>
<reference evidence="1" key="2">
    <citation type="submission" date="2015-03" db="UniProtKB">
        <authorList>
            <consortium name="EnsemblPlants"/>
        </authorList>
    </citation>
    <scope>IDENTIFICATION</scope>
</reference>